<dbReference type="SUPFAM" id="SSF50978">
    <property type="entry name" value="WD40 repeat-like"/>
    <property type="match status" value="1"/>
</dbReference>
<dbReference type="AlphaFoldDB" id="A0A8S0U4Q5"/>
<accession>A0A8S0U4Q5</accession>
<keyword evidence="2" id="KW-0804">Transcription</keyword>
<dbReference type="PANTHER" id="PTHR15052">
    <property type="entry name" value="RNA POLYMERASE III TRANSCRIPTION INITIATION FACTOR COMPLEX SUBUNIT"/>
    <property type="match status" value="1"/>
</dbReference>
<feature type="region of interest" description="Disordered" evidence="4">
    <location>
        <begin position="425"/>
        <end position="444"/>
    </location>
</feature>
<dbReference type="EMBL" id="CACTIH010007451">
    <property type="protein sequence ID" value="CAA3013744.1"/>
    <property type="molecule type" value="Genomic_DNA"/>
</dbReference>
<dbReference type="PANTHER" id="PTHR15052:SF2">
    <property type="entry name" value="GENERAL TRANSCRIPTION FACTOR 3C POLYPEPTIDE 2"/>
    <property type="match status" value="1"/>
</dbReference>
<dbReference type="InterPro" id="IPR052416">
    <property type="entry name" value="GTF3C_component"/>
</dbReference>
<feature type="compositionally biased region" description="Basic residues" evidence="4">
    <location>
        <begin position="16"/>
        <end position="26"/>
    </location>
</feature>
<dbReference type="OrthoDB" id="4703at2759"/>
<organism evidence="5 6">
    <name type="scientific">Olea europaea subsp. europaea</name>
    <dbReference type="NCBI Taxonomy" id="158383"/>
    <lineage>
        <taxon>Eukaryota</taxon>
        <taxon>Viridiplantae</taxon>
        <taxon>Streptophyta</taxon>
        <taxon>Embryophyta</taxon>
        <taxon>Tracheophyta</taxon>
        <taxon>Spermatophyta</taxon>
        <taxon>Magnoliopsida</taxon>
        <taxon>eudicotyledons</taxon>
        <taxon>Gunneridae</taxon>
        <taxon>Pentapetalae</taxon>
        <taxon>asterids</taxon>
        <taxon>lamiids</taxon>
        <taxon>Lamiales</taxon>
        <taxon>Oleaceae</taxon>
        <taxon>Oleeae</taxon>
        <taxon>Olea</taxon>
    </lineage>
</organism>
<reference evidence="5 6" key="1">
    <citation type="submission" date="2019-12" db="EMBL/GenBank/DDBJ databases">
        <authorList>
            <person name="Alioto T."/>
            <person name="Alioto T."/>
            <person name="Gomez Garrido J."/>
        </authorList>
    </citation>
    <scope>NUCLEOTIDE SEQUENCE [LARGE SCALE GENOMIC DNA]</scope>
</reference>
<dbReference type="GO" id="GO:0005634">
    <property type="term" value="C:nucleus"/>
    <property type="evidence" value="ECO:0007669"/>
    <property type="project" value="UniProtKB-SubCell"/>
</dbReference>
<feature type="compositionally biased region" description="Basic residues" evidence="4">
    <location>
        <begin position="535"/>
        <end position="544"/>
    </location>
</feature>
<feature type="compositionally biased region" description="Basic residues" evidence="4">
    <location>
        <begin position="352"/>
        <end position="362"/>
    </location>
</feature>
<feature type="compositionally biased region" description="Basic and acidic residues" evidence="4">
    <location>
        <begin position="980"/>
        <end position="989"/>
    </location>
</feature>
<protein>
    <submittedName>
        <fullName evidence="5">AT hook, DNA-binding motif-containing</fullName>
    </submittedName>
</protein>
<evidence type="ECO:0000256" key="2">
    <source>
        <dbReference type="ARBA" id="ARBA00023163"/>
    </source>
</evidence>
<dbReference type="GO" id="GO:0003677">
    <property type="term" value="F:DNA binding"/>
    <property type="evidence" value="ECO:0007669"/>
    <property type="project" value="UniProtKB-KW"/>
</dbReference>
<feature type="compositionally biased region" description="Basic residues" evidence="4">
    <location>
        <begin position="259"/>
        <end position="268"/>
    </location>
</feature>
<keyword evidence="3" id="KW-0539">Nucleus</keyword>
<name>A0A8S0U4Q5_OLEEU</name>
<keyword evidence="5" id="KW-0238">DNA-binding</keyword>
<evidence type="ECO:0000256" key="4">
    <source>
        <dbReference type="SAM" id="MobiDB-lite"/>
    </source>
</evidence>
<dbReference type="InterPro" id="IPR001680">
    <property type="entry name" value="WD40_rpt"/>
</dbReference>
<dbReference type="Proteomes" id="UP000594638">
    <property type="component" value="Unassembled WGS sequence"/>
</dbReference>
<dbReference type="SMART" id="SM00320">
    <property type="entry name" value="WD40"/>
    <property type="match status" value="4"/>
</dbReference>
<dbReference type="GO" id="GO:0006383">
    <property type="term" value="P:transcription by RNA polymerase III"/>
    <property type="evidence" value="ECO:0007669"/>
    <property type="project" value="TreeGrafter"/>
</dbReference>
<evidence type="ECO:0000256" key="1">
    <source>
        <dbReference type="ARBA" id="ARBA00004123"/>
    </source>
</evidence>
<feature type="region of interest" description="Disordered" evidence="4">
    <location>
        <begin position="520"/>
        <end position="550"/>
    </location>
</feature>
<evidence type="ECO:0000313" key="6">
    <source>
        <dbReference type="Proteomes" id="UP000594638"/>
    </source>
</evidence>
<evidence type="ECO:0000256" key="3">
    <source>
        <dbReference type="ARBA" id="ARBA00023242"/>
    </source>
</evidence>
<dbReference type="Gene3D" id="2.130.10.10">
    <property type="entry name" value="YVTN repeat-like/Quinoprotein amine dehydrogenase"/>
    <property type="match status" value="1"/>
</dbReference>
<dbReference type="InterPro" id="IPR015943">
    <property type="entry name" value="WD40/YVTN_repeat-like_dom_sf"/>
</dbReference>
<keyword evidence="6" id="KW-1185">Reference proteome</keyword>
<comment type="caution">
    <text evidence="5">The sequence shown here is derived from an EMBL/GenBank/DDBJ whole genome shotgun (WGS) entry which is preliminary data.</text>
</comment>
<feature type="region of interest" description="Disordered" evidence="4">
    <location>
        <begin position="337"/>
        <end position="364"/>
    </location>
</feature>
<feature type="compositionally biased region" description="Basic residues" evidence="4">
    <location>
        <begin position="237"/>
        <end position="249"/>
    </location>
</feature>
<feature type="region of interest" description="Disordered" evidence="4">
    <location>
        <begin position="1"/>
        <end position="26"/>
    </location>
</feature>
<feature type="region of interest" description="Disordered" evidence="4">
    <location>
        <begin position="962"/>
        <end position="1012"/>
    </location>
</feature>
<feature type="region of interest" description="Disordered" evidence="4">
    <location>
        <begin position="236"/>
        <end position="272"/>
    </location>
</feature>
<evidence type="ECO:0000313" key="5">
    <source>
        <dbReference type="EMBL" id="CAA3013744.1"/>
    </source>
</evidence>
<sequence length="1060" mass="117463">MVEADEPAEIDVPLNRKSKSKQQKTRARYAEVARNTEPAQFSGPTEKINSCTTSPGIITSIFDYSVENHFKAVDTISKLCGEPEIIGSNQTEIQRFCNAITFLREWRHFSYPPRTIRFACQKESNSSKVKDVIGGITLPQFSAATVPKKAQNGGMVAGSESSKDCVMYVGGNVWAVDWCPRADRSSLNHINSEFVAVAAHPPESTYHKIGVPLTGRGVIQIWCLLNVCSEDAPSQVNKKRKLGTKKKERVKANESIKLPRPRGRPRKKPINENVEKIDSDSQYVQSLAIEYLEDISGLYSVQRASADTNEQVVSEYSRTKLDDSVNANALLMASQVNKEKETVKANESTRSQRPRGRPRKKPVNVPVEKIDSESQYVQPLAIDYPEDSSLLHSIESASANTNEHDDSVNEDALLMAFRVNKEKETLKSNNSTKPQRLRRRPLKKPVNVPVEKIDSESQYVQPLAIEYPEDSSRLHSVEMDSANTNEQVVSGDSRTKLVDSVNADALLLASRVNKKPKLGINKKEAVKTNESTKLQRPRGRTRKKSTNEPVEKIDSDIQYLEALAIEQPEDSSRLHFVEMASAISNDVALPRMMLCLAHNGKVAWDVKWRPFSARDSESMHRMGYLAVLLGNGALEVWEVPFPRTVELIYPACQKEGTDPRFIKLAPVFRCSMLKCGDRQSIPLTVEWSTSALHDMILAGCHDGVVALWKFSTTGSSTDTRPLLCFSADTVPIRALAWAPVQSDSEGANVIVTAGHKGLKFWDIRDPFHPLWDLNPVQGVIYSLDWLPDPRCIIGSGDDGSIWVLSLVKAAHDIPITGKPFSGTQRQGLHSYHCASFPIWSIQVSRLTGMVAYCGEDGTALRFQLTTRAVEKDPSRNRPLHFLSGSLMEEESTLTVVSPLTNTPIPMKKSLGVSADDNPRIQSGPLALLNQEEGAKEQTAICQASDEKALAICYGNDPGTELEPNNPCIIAQKRKPSPKSSKSDKNKLKADQQAQISGDDMGNFPGEGSDKGQVRHEIEVFPPKIVAMHKVRWNMNKGSERWLCYGGAAGLIRCQAVDMST</sequence>
<dbReference type="Gramene" id="OE9A118630T3">
    <property type="protein sequence ID" value="OE9A118630C3"/>
    <property type="gene ID" value="OE9A118630"/>
</dbReference>
<proteinExistence type="predicted"/>
<comment type="subcellular location">
    <subcellularLocation>
        <location evidence="1">Nucleus</location>
    </subcellularLocation>
</comment>
<dbReference type="GO" id="GO:0000127">
    <property type="term" value="C:transcription factor TFIIIC complex"/>
    <property type="evidence" value="ECO:0007669"/>
    <property type="project" value="TreeGrafter"/>
</dbReference>
<gene>
    <name evidence="5" type="ORF">OLEA9_A118630</name>
</gene>
<dbReference type="InterPro" id="IPR036322">
    <property type="entry name" value="WD40_repeat_dom_sf"/>
</dbReference>